<dbReference type="NCBIfam" id="TIGR03364">
    <property type="entry name" value="HpnW_proposed"/>
    <property type="match status" value="1"/>
</dbReference>
<dbReference type="Gene3D" id="3.50.50.60">
    <property type="entry name" value="FAD/NAD(P)-binding domain"/>
    <property type="match status" value="1"/>
</dbReference>
<evidence type="ECO:0000313" key="7">
    <source>
        <dbReference type="Proteomes" id="UP001589646"/>
    </source>
</evidence>
<dbReference type="Gene3D" id="3.30.9.10">
    <property type="entry name" value="D-Amino Acid Oxidase, subunit A, domain 2"/>
    <property type="match status" value="1"/>
</dbReference>
<evidence type="ECO:0000313" key="6">
    <source>
        <dbReference type="EMBL" id="MFB9533968.1"/>
    </source>
</evidence>
<gene>
    <name evidence="6" type="ORF">ACFFRN_45860</name>
</gene>
<proteinExistence type="inferred from homology"/>
<feature type="domain" description="FAD dependent oxidoreductase" evidence="5">
    <location>
        <begin position="7"/>
        <end position="375"/>
    </location>
</feature>
<evidence type="ECO:0000256" key="1">
    <source>
        <dbReference type="ARBA" id="ARBA00001974"/>
    </source>
</evidence>
<protein>
    <submittedName>
        <fullName evidence="6">TIGR03364 family FAD-dependent oxidoreductase</fullName>
    </submittedName>
</protein>
<dbReference type="PANTHER" id="PTHR13847">
    <property type="entry name" value="SARCOSINE DEHYDROGENASE-RELATED"/>
    <property type="match status" value="1"/>
</dbReference>
<dbReference type="EMBL" id="JBHMCE010000022">
    <property type="protein sequence ID" value="MFB9533968.1"/>
    <property type="molecule type" value="Genomic_DNA"/>
</dbReference>
<evidence type="ECO:0000256" key="3">
    <source>
        <dbReference type="ARBA" id="ARBA00022630"/>
    </source>
</evidence>
<dbReference type="SUPFAM" id="SSF51905">
    <property type="entry name" value="FAD/NAD(P)-binding domain"/>
    <property type="match status" value="1"/>
</dbReference>
<keyword evidence="4" id="KW-0560">Oxidoreductase</keyword>
<keyword evidence="3" id="KW-0285">Flavoprotein</keyword>
<sequence>MTTRRTDVAVVGGGIVGIASAYAAARRGHRVTLFERDERAVGASIRNFGLLWPIGQAADVYPRALRGREIWLDLLKRTDAWYAESGSLHLAQHADEQDVLEEFLATTPAAVENGARMISPAEVAKRSDTARTDGLRGALWSPTEVNVDPRQAIPAITDLLAREFRVEVVHGAAVRGITLPTVSTTAGDWSAERVVVCSGNEFQTLYPEVYAASGILHCKLQMLRTVRQPAGWTLGPPLCAGLTLLHYKSFAHCTSLAPLRERFAAQLPEQLAHGVHVLVSQTADGQVTIGDSHDYRMTHDPFDNESVNQTILDYFATFAALPRPEIAERWHGVYPSLPDGGVDLVAYPEPGVTVVNGLGGAGMTLSFGLAEDILADR</sequence>
<keyword evidence="7" id="KW-1185">Reference proteome</keyword>
<reference evidence="6 7" key="1">
    <citation type="submission" date="2024-09" db="EMBL/GenBank/DDBJ databases">
        <authorList>
            <person name="Sun Q."/>
            <person name="Mori K."/>
        </authorList>
    </citation>
    <scope>NUCLEOTIDE SEQUENCE [LARGE SCALE GENOMIC DNA]</scope>
    <source>
        <strain evidence="6 7">JCM 3323</strain>
    </source>
</reference>
<accession>A0ABV5QFD0</accession>
<comment type="caution">
    <text evidence="6">The sequence shown here is derived from an EMBL/GenBank/DDBJ whole genome shotgun (WGS) entry which is preliminary data.</text>
</comment>
<dbReference type="InterPro" id="IPR017741">
    <property type="entry name" value="FAD-dependent_OxRdtase_HpnW"/>
</dbReference>
<organism evidence="6 7">
    <name type="scientific">Nonomuraea roseola</name>
    <dbReference type="NCBI Taxonomy" id="46179"/>
    <lineage>
        <taxon>Bacteria</taxon>
        <taxon>Bacillati</taxon>
        <taxon>Actinomycetota</taxon>
        <taxon>Actinomycetes</taxon>
        <taxon>Streptosporangiales</taxon>
        <taxon>Streptosporangiaceae</taxon>
        <taxon>Nonomuraea</taxon>
    </lineage>
</organism>
<name>A0ABV5QFD0_9ACTN</name>
<evidence type="ECO:0000259" key="5">
    <source>
        <dbReference type="Pfam" id="PF01266"/>
    </source>
</evidence>
<dbReference type="Pfam" id="PF01266">
    <property type="entry name" value="DAO"/>
    <property type="match status" value="1"/>
</dbReference>
<evidence type="ECO:0000256" key="4">
    <source>
        <dbReference type="ARBA" id="ARBA00023002"/>
    </source>
</evidence>
<dbReference type="RefSeq" id="WP_346119933.1">
    <property type="nucleotide sequence ID" value="NZ_BAAAXC010000009.1"/>
</dbReference>
<dbReference type="InterPro" id="IPR006076">
    <property type="entry name" value="FAD-dep_OxRdtase"/>
</dbReference>
<dbReference type="Proteomes" id="UP001589646">
    <property type="component" value="Unassembled WGS sequence"/>
</dbReference>
<evidence type="ECO:0000256" key="2">
    <source>
        <dbReference type="ARBA" id="ARBA00009410"/>
    </source>
</evidence>
<comment type="cofactor">
    <cofactor evidence="1">
        <name>FAD</name>
        <dbReference type="ChEBI" id="CHEBI:57692"/>
    </cofactor>
</comment>
<comment type="similarity">
    <text evidence="2">Belongs to the DadA oxidoreductase family.</text>
</comment>
<dbReference type="PANTHER" id="PTHR13847:SF286">
    <property type="entry name" value="D-AMINO ACID DEHYDROGENASE"/>
    <property type="match status" value="1"/>
</dbReference>
<dbReference type="InterPro" id="IPR036188">
    <property type="entry name" value="FAD/NAD-bd_sf"/>
</dbReference>